<feature type="compositionally biased region" description="Polar residues" evidence="1">
    <location>
        <begin position="155"/>
        <end position="166"/>
    </location>
</feature>
<sequence length="186" mass="20820">MKKRRIIMAVTALAVVCVCAFAWKWNAPDWAFVRQVTGFHFPTGTKYLAQFDNAEWFVVSVVELPSGQIPAFANAHRFSLGDPKSIDTARSLPPKYRSIPVRPDILTADAQTEYQSWTAILDPQTRLLWIQIIYPDWSGDHSGTAPQPRQKKEPNQTLQPTPTSVTPRADARVAPSNAVPHLKRSA</sequence>
<evidence type="ECO:0000313" key="3">
    <source>
        <dbReference type="Proteomes" id="UP000217265"/>
    </source>
</evidence>
<accession>A0A290Q9V4</accession>
<name>A0A290Q9V4_9BACT</name>
<gene>
    <name evidence="2" type="ORF">CMV30_03015</name>
</gene>
<protein>
    <submittedName>
        <fullName evidence="2">Uncharacterized protein</fullName>
    </submittedName>
</protein>
<organism evidence="2 3">
    <name type="scientific">Nibricoccus aquaticus</name>
    <dbReference type="NCBI Taxonomy" id="2576891"/>
    <lineage>
        <taxon>Bacteria</taxon>
        <taxon>Pseudomonadati</taxon>
        <taxon>Verrucomicrobiota</taxon>
        <taxon>Opitutia</taxon>
        <taxon>Opitutales</taxon>
        <taxon>Opitutaceae</taxon>
        <taxon>Nibricoccus</taxon>
    </lineage>
</organism>
<keyword evidence="3" id="KW-1185">Reference proteome</keyword>
<evidence type="ECO:0000313" key="2">
    <source>
        <dbReference type="EMBL" id="ATC63016.1"/>
    </source>
</evidence>
<feature type="region of interest" description="Disordered" evidence="1">
    <location>
        <begin position="140"/>
        <end position="186"/>
    </location>
</feature>
<dbReference type="EMBL" id="CP023344">
    <property type="protein sequence ID" value="ATC63016.1"/>
    <property type="molecule type" value="Genomic_DNA"/>
</dbReference>
<proteinExistence type="predicted"/>
<evidence type="ECO:0000256" key="1">
    <source>
        <dbReference type="SAM" id="MobiDB-lite"/>
    </source>
</evidence>
<dbReference type="AlphaFoldDB" id="A0A290Q9V4"/>
<dbReference type="KEGG" id="vbh:CMV30_03015"/>
<dbReference type="Proteomes" id="UP000217265">
    <property type="component" value="Chromosome"/>
</dbReference>
<reference evidence="2 3" key="1">
    <citation type="submission" date="2017-09" db="EMBL/GenBank/DDBJ databases">
        <title>Complete genome sequence of Verrucomicrobial strain HZ-65, isolated from freshwater.</title>
        <authorList>
            <person name="Choi A."/>
        </authorList>
    </citation>
    <scope>NUCLEOTIDE SEQUENCE [LARGE SCALE GENOMIC DNA]</scope>
    <source>
        <strain evidence="2 3">HZ-65</strain>
    </source>
</reference>